<gene>
    <name evidence="2" type="ORF">AMORRO_LOCUS16469</name>
</gene>
<feature type="compositionally biased region" description="Low complexity" evidence="1">
    <location>
        <begin position="139"/>
        <end position="157"/>
    </location>
</feature>
<dbReference type="Gene3D" id="1.20.930.10">
    <property type="entry name" value="Conserved domain common to transcription factors TFIIS, elongin A, CRSP70"/>
    <property type="match status" value="1"/>
</dbReference>
<dbReference type="AlphaFoldDB" id="A0A9N9NYT7"/>
<evidence type="ECO:0000313" key="3">
    <source>
        <dbReference type="Proteomes" id="UP000789342"/>
    </source>
</evidence>
<keyword evidence="3" id="KW-1185">Reference proteome</keyword>
<name>A0A9N9NYT7_9GLOM</name>
<feature type="non-terminal residue" evidence="2">
    <location>
        <position position="1"/>
    </location>
</feature>
<dbReference type="OrthoDB" id="6159439at2759"/>
<organism evidence="2 3">
    <name type="scientific">Acaulospora morrowiae</name>
    <dbReference type="NCBI Taxonomy" id="94023"/>
    <lineage>
        <taxon>Eukaryota</taxon>
        <taxon>Fungi</taxon>
        <taxon>Fungi incertae sedis</taxon>
        <taxon>Mucoromycota</taxon>
        <taxon>Glomeromycotina</taxon>
        <taxon>Glomeromycetes</taxon>
        <taxon>Diversisporales</taxon>
        <taxon>Acaulosporaceae</taxon>
        <taxon>Acaulospora</taxon>
    </lineage>
</organism>
<feature type="region of interest" description="Disordered" evidence="1">
    <location>
        <begin position="139"/>
        <end position="182"/>
    </location>
</feature>
<protein>
    <submittedName>
        <fullName evidence="2">3800_t:CDS:1</fullName>
    </submittedName>
</protein>
<dbReference type="Proteomes" id="UP000789342">
    <property type="component" value="Unassembled WGS sequence"/>
</dbReference>
<accession>A0A9N9NYT7</accession>
<reference evidence="2" key="1">
    <citation type="submission" date="2021-06" db="EMBL/GenBank/DDBJ databases">
        <authorList>
            <person name="Kallberg Y."/>
            <person name="Tangrot J."/>
            <person name="Rosling A."/>
        </authorList>
    </citation>
    <scope>NUCLEOTIDE SEQUENCE</scope>
    <source>
        <strain evidence="2">CL551</strain>
    </source>
</reference>
<evidence type="ECO:0000256" key="1">
    <source>
        <dbReference type="SAM" id="MobiDB-lite"/>
    </source>
</evidence>
<comment type="caution">
    <text evidence="2">The sequence shown here is derived from an EMBL/GenBank/DDBJ whole genome shotgun (WGS) entry which is preliminary data.</text>
</comment>
<feature type="non-terminal residue" evidence="2">
    <location>
        <position position="304"/>
    </location>
</feature>
<dbReference type="SUPFAM" id="SSF47676">
    <property type="entry name" value="Conserved domain common to transcription factors TFIIS, elongin A, CRSP70"/>
    <property type="match status" value="1"/>
</dbReference>
<evidence type="ECO:0000313" key="2">
    <source>
        <dbReference type="EMBL" id="CAG8769116.1"/>
    </source>
</evidence>
<dbReference type="EMBL" id="CAJVPV010045408">
    <property type="protein sequence ID" value="CAG8769116.1"/>
    <property type="molecule type" value="Genomic_DNA"/>
</dbReference>
<sequence>DESSRQLIESIMPYLKPDLGLISSQVVHDFLHKVKDAPLSARGSILHIIDQTKDSEILKGLVNERACYLLRNWVKEEAKSPESDLLHKLLQTVNHLPIDTEALSASGLGRVINNTRVKDSQIPGVSELAGSTSRTVVKSSASAKSSSQSSQATSSKAVKGREIVGRVRPSSESKVDPRIQARPDTSLFDEILGNLNATKPARQGQVNRVTQKDQKIVTPAKNKIDKQNVQTTQANEKQSSSTQVNLSGTGIQKSIMDLVEETIKETKKEAKIITKKRKRVTFAPDNMLTQVKLFEMEERDYMEG</sequence>
<proteinExistence type="predicted"/>
<dbReference type="InterPro" id="IPR035441">
    <property type="entry name" value="TFIIS/LEDGF_dom_sf"/>
</dbReference>
<feature type="compositionally biased region" description="Basic and acidic residues" evidence="1">
    <location>
        <begin position="159"/>
        <end position="181"/>
    </location>
</feature>